<evidence type="ECO:0000313" key="1">
    <source>
        <dbReference type="EMBL" id="QXE90192.1"/>
    </source>
</evidence>
<protein>
    <submittedName>
        <fullName evidence="1">Uncharacterized protein</fullName>
    </submittedName>
</protein>
<reference evidence="1 2" key="1">
    <citation type="submission" date="2021-06" db="EMBL/GenBank/DDBJ databases">
        <title>Gemonas diversity in paddy soil.</title>
        <authorList>
            <person name="Liu G."/>
        </authorList>
    </citation>
    <scope>NUCLEOTIDE SEQUENCE [LARGE SCALE GENOMIC DNA]</scope>
    <source>
        <strain evidence="1 2">RG2</strain>
    </source>
</reference>
<keyword evidence="2" id="KW-1185">Reference proteome</keyword>
<evidence type="ECO:0000313" key="2">
    <source>
        <dbReference type="Proteomes" id="UP000683559"/>
    </source>
</evidence>
<dbReference type="RefSeq" id="WP_217286842.1">
    <property type="nucleotide sequence ID" value="NZ_CP077683.1"/>
</dbReference>
<dbReference type="EMBL" id="CP077683">
    <property type="protein sequence ID" value="QXE90192.1"/>
    <property type="molecule type" value="Genomic_DNA"/>
</dbReference>
<proteinExistence type="predicted"/>
<organism evidence="1 2">
    <name type="scientific">Geomonas subterranea</name>
    <dbReference type="NCBI Taxonomy" id="2847989"/>
    <lineage>
        <taxon>Bacteria</taxon>
        <taxon>Pseudomonadati</taxon>
        <taxon>Thermodesulfobacteriota</taxon>
        <taxon>Desulfuromonadia</taxon>
        <taxon>Geobacterales</taxon>
        <taxon>Geobacteraceae</taxon>
        <taxon>Geomonas</taxon>
    </lineage>
</organism>
<name>A0ABX8LHI4_9BACT</name>
<sequence length="115" mass="12365">MSDIIVLSNSANNLYGEAGLIRSQQRQVHFRTSNKESAAIQINGKADAETALIAVDAAPDYGYAVPRRIENIAHDAPLSLPPPDPKSYHHLQARLAYESAGSLDGSPKKLLSISV</sequence>
<gene>
    <name evidence="1" type="ORF">KP001_17490</name>
</gene>
<dbReference type="Proteomes" id="UP000683559">
    <property type="component" value="Chromosome"/>
</dbReference>
<accession>A0ABX8LHI4</accession>